<dbReference type="Proteomes" id="UP000242180">
    <property type="component" value="Unassembled WGS sequence"/>
</dbReference>
<feature type="compositionally biased region" description="Acidic residues" evidence="1">
    <location>
        <begin position="65"/>
        <end position="76"/>
    </location>
</feature>
<name>A0A1X2HDE0_SYNRA</name>
<dbReference type="OrthoDB" id="2259008at2759"/>
<feature type="compositionally biased region" description="Polar residues" evidence="1">
    <location>
        <begin position="1"/>
        <end position="24"/>
    </location>
</feature>
<accession>A0A1X2HDE0</accession>
<dbReference type="EMBL" id="MCGN01000005">
    <property type="protein sequence ID" value="ORY96760.1"/>
    <property type="molecule type" value="Genomic_DNA"/>
</dbReference>
<evidence type="ECO:0000256" key="1">
    <source>
        <dbReference type="SAM" id="MobiDB-lite"/>
    </source>
</evidence>
<feature type="region of interest" description="Disordered" evidence="1">
    <location>
        <begin position="45"/>
        <end position="96"/>
    </location>
</feature>
<feature type="region of interest" description="Disordered" evidence="1">
    <location>
        <begin position="117"/>
        <end position="146"/>
    </location>
</feature>
<evidence type="ECO:0000313" key="3">
    <source>
        <dbReference type="Proteomes" id="UP000242180"/>
    </source>
</evidence>
<feature type="region of interest" description="Disordered" evidence="1">
    <location>
        <begin position="1"/>
        <end position="28"/>
    </location>
</feature>
<organism evidence="2 3">
    <name type="scientific">Syncephalastrum racemosum</name>
    <name type="common">Filamentous fungus</name>
    <dbReference type="NCBI Taxonomy" id="13706"/>
    <lineage>
        <taxon>Eukaryota</taxon>
        <taxon>Fungi</taxon>
        <taxon>Fungi incertae sedis</taxon>
        <taxon>Mucoromycota</taxon>
        <taxon>Mucoromycotina</taxon>
        <taxon>Mucoromycetes</taxon>
        <taxon>Mucorales</taxon>
        <taxon>Syncephalastraceae</taxon>
        <taxon>Syncephalastrum</taxon>
    </lineage>
</organism>
<dbReference type="InParanoid" id="A0A1X2HDE0"/>
<sequence length="155" mass="16744">MSSVTMESTSTAAPATPQHTTVSPNDKDEGLYLLWTHQLLRERGFKPSSCRESSDPLEYSSTVDGQDEYDDDDDDCDSRSTDSSLTQDSLLLQHPSGFSDAHDQLFMAPSASSSFYPQQAMSLPSSIHHASPHSGPSQSGSSSSIWSSIKACFAC</sequence>
<feature type="compositionally biased region" description="Low complexity" evidence="1">
    <location>
        <begin position="81"/>
        <end position="93"/>
    </location>
</feature>
<gene>
    <name evidence="2" type="ORF">BCR43DRAFT_492220</name>
</gene>
<proteinExistence type="predicted"/>
<protein>
    <submittedName>
        <fullName evidence="2">Uncharacterized protein</fullName>
    </submittedName>
</protein>
<dbReference type="OMA" id="IKACFAC"/>
<dbReference type="AlphaFoldDB" id="A0A1X2HDE0"/>
<feature type="compositionally biased region" description="Low complexity" evidence="1">
    <location>
        <begin position="132"/>
        <end position="146"/>
    </location>
</feature>
<evidence type="ECO:0000313" key="2">
    <source>
        <dbReference type="EMBL" id="ORY96760.1"/>
    </source>
</evidence>
<comment type="caution">
    <text evidence="2">The sequence shown here is derived from an EMBL/GenBank/DDBJ whole genome shotgun (WGS) entry which is preliminary data.</text>
</comment>
<reference evidence="2 3" key="1">
    <citation type="submission" date="2016-07" db="EMBL/GenBank/DDBJ databases">
        <title>Pervasive Adenine N6-methylation of Active Genes in Fungi.</title>
        <authorList>
            <consortium name="DOE Joint Genome Institute"/>
            <person name="Mondo S.J."/>
            <person name="Dannebaum R.O."/>
            <person name="Kuo R.C."/>
            <person name="Labutti K."/>
            <person name="Haridas S."/>
            <person name="Kuo A."/>
            <person name="Salamov A."/>
            <person name="Ahrendt S.R."/>
            <person name="Lipzen A."/>
            <person name="Sullivan W."/>
            <person name="Andreopoulos W.B."/>
            <person name="Clum A."/>
            <person name="Lindquist E."/>
            <person name="Daum C."/>
            <person name="Ramamoorthy G.K."/>
            <person name="Gryganskyi A."/>
            <person name="Culley D."/>
            <person name="Magnuson J.K."/>
            <person name="James T.Y."/>
            <person name="O'Malley M.A."/>
            <person name="Stajich J.E."/>
            <person name="Spatafora J.W."/>
            <person name="Visel A."/>
            <person name="Grigoriev I.V."/>
        </authorList>
    </citation>
    <scope>NUCLEOTIDE SEQUENCE [LARGE SCALE GENOMIC DNA]</scope>
    <source>
        <strain evidence="2 3">NRRL 2496</strain>
    </source>
</reference>
<keyword evidence="3" id="KW-1185">Reference proteome</keyword>